<evidence type="ECO:0000256" key="2">
    <source>
        <dbReference type="PROSITE-ProRule" id="PRU00284"/>
    </source>
</evidence>
<keyword evidence="1 2" id="KW-0807">Transducer</keyword>
<keyword evidence="3" id="KW-0472">Membrane</keyword>
<feature type="transmembrane region" description="Helical" evidence="3">
    <location>
        <begin position="12"/>
        <end position="32"/>
    </location>
</feature>
<dbReference type="PROSITE" id="PS50111">
    <property type="entry name" value="CHEMOTAXIS_TRANSDUC_2"/>
    <property type="match status" value="1"/>
</dbReference>
<protein>
    <submittedName>
        <fullName evidence="5">Methyl-accepting chemotaxis protein</fullName>
    </submittedName>
</protein>
<feature type="transmembrane region" description="Helical" evidence="3">
    <location>
        <begin position="38"/>
        <end position="58"/>
    </location>
</feature>
<dbReference type="PANTHER" id="PTHR32089:SF112">
    <property type="entry name" value="LYSOZYME-LIKE PROTEIN-RELATED"/>
    <property type="match status" value="1"/>
</dbReference>
<sequence length="488" mass="53431">MKQVETLYRRNKLLVNIIWGLLVLGIIVDILTGAPQSSIIVLIVVGTITCGCATVLTYKRWLAEYVMYFIAAIVTLLTLLLIMTGPIITTYFLVFVNLAIMTLYNNFRAIAFSSLLGVGLTVYLFLSPYKAEMFGNNDSLTIAMYLAMIVIPLLASARFSERIQAEANDQREKATAERNHSQTIVENVSDSLHLLRDFSSKLKQNITSTSAISVEVTSAFAEISSSTETQTASISDISESVRIIEQAVESLANRSTEMRTLSESSVTLTGSGSQEAAALEKQIDQVHITINASVALMNELNEQNKRIGEIVATINHISAQTNLLALNAAIEAARAGEHGKGFAVVSNEIRKLAETSQQSTEEIGTILETIRAKTDQASEQILLGQHNVIESGHAAKQVAEAMRTLSANSGRVEDQSNQVQRSAGDLHRQYTKITDEIITIAGITEENLASIKEMANNMNTQHTSIQEIVESFLNLDKLASDLNKMTER</sequence>
<feature type="transmembrane region" description="Helical" evidence="3">
    <location>
        <begin position="138"/>
        <end position="155"/>
    </location>
</feature>
<proteinExistence type="predicted"/>
<dbReference type="InterPro" id="IPR004089">
    <property type="entry name" value="MCPsignal_dom"/>
</dbReference>
<evidence type="ECO:0000259" key="4">
    <source>
        <dbReference type="PROSITE" id="PS50111"/>
    </source>
</evidence>
<dbReference type="PANTHER" id="PTHR32089">
    <property type="entry name" value="METHYL-ACCEPTING CHEMOTAXIS PROTEIN MCPB"/>
    <property type="match status" value="1"/>
</dbReference>
<organism evidence="5 6">
    <name type="scientific">Paenibacillus spongiae</name>
    <dbReference type="NCBI Taxonomy" id="2909671"/>
    <lineage>
        <taxon>Bacteria</taxon>
        <taxon>Bacillati</taxon>
        <taxon>Bacillota</taxon>
        <taxon>Bacilli</taxon>
        <taxon>Bacillales</taxon>
        <taxon>Paenibacillaceae</taxon>
        <taxon>Paenibacillus</taxon>
    </lineage>
</organism>
<evidence type="ECO:0000256" key="1">
    <source>
        <dbReference type="ARBA" id="ARBA00023224"/>
    </source>
</evidence>
<dbReference type="SUPFAM" id="SSF58104">
    <property type="entry name" value="Methyl-accepting chemotaxis protein (MCP) signaling domain"/>
    <property type="match status" value="1"/>
</dbReference>
<dbReference type="Pfam" id="PF00015">
    <property type="entry name" value="MCPsignal"/>
    <property type="match status" value="1"/>
</dbReference>
<keyword evidence="6" id="KW-1185">Reference proteome</keyword>
<dbReference type="RefSeq" id="WP_258386195.1">
    <property type="nucleotide sequence ID" value="NZ_CP091430.1"/>
</dbReference>
<reference evidence="5" key="1">
    <citation type="submission" date="2022-01" db="EMBL/GenBank/DDBJ databases">
        <title>Paenibacillus spongiae sp. nov., isolated from marine sponge.</title>
        <authorList>
            <person name="Li Z."/>
            <person name="Zhang M."/>
        </authorList>
    </citation>
    <scope>NUCLEOTIDE SEQUENCE</scope>
    <source>
        <strain evidence="5">PHS-Z3</strain>
    </source>
</reference>
<dbReference type="Proteomes" id="UP001057877">
    <property type="component" value="Chromosome"/>
</dbReference>
<keyword evidence="3" id="KW-0812">Transmembrane</keyword>
<keyword evidence="3" id="KW-1133">Transmembrane helix</keyword>
<accession>A0ABY5S972</accession>
<evidence type="ECO:0000256" key="3">
    <source>
        <dbReference type="SAM" id="Phobius"/>
    </source>
</evidence>
<evidence type="ECO:0000313" key="5">
    <source>
        <dbReference type="EMBL" id="UVI30125.1"/>
    </source>
</evidence>
<dbReference type="Gene3D" id="1.10.287.950">
    <property type="entry name" value="Methyl-accepting chemotaxis protein"/>
    <property type="match status" value="1"/>
</dbReference>
<feature type="transmembrane region" description="Helical" evidence="3">
    <location>
        <begin position="107"/>
        <end position="126"/>
    </location>
</feature>
<dbReference type="SMART" id="SM00283">
    <property type="entry name" value="MA"/>
    <property type="match status" value="1"/>
</dbReference>
<dbReference type="EMBL" id="CP091430">
    <property type="protein sequence ID" value="UVI30125.1"/>
    <property type="molecule type" value="Genomic_DNA"/>
</dbReference>
<name>A0ABY5S972_9BACL</name>
<feature type="domain" description="Methyl-accepting transducer" evidence="4">
    <location>
        <begin position="205"/>
        <end position="455"/>
    </location>
</feature>
<feature type="transmembrane region" description="Helical" evidence="3">
    <location>
        <begin position="65"/>
        <end position="95"/>
    </location>
</feature>
<gene>
    <name evidence="5" type="ORF">L1F29_32945</name>
</gene>
<evidence type="ECO:0000313" key="6">
    <source>
        <dbReference type="Proteomes" id="UP001057877"/>
    </source>
</evidence>